<evidence type="ECO:0000313" key="1">
    <source>
        <dbReference type="EMBL" id="OYQ46369.1"/>
    </source>
</evidence>
<sequence length="213" mass="24944">MKNLIRICILLYTTLQLLSCNRKEKRITLDKIISTTITDYKHTDKYDSKIAISDSLLVIYNYGITHSSFNPTDSIVLYYDKGVKQRTNLPFNQIVVKNNLKSNNVKFLFTKDSDYDTTDISKNSLHSIAKRTSKNFTVEYLNSDGNDYLRIYKDGYNNIIKVKHYVNNIFPPKIELYDVTGDGIEEVFIFNPEFSYWDGIDYKLDIYKVDFIE</sequence>
<proteinExistence type="predicted"/>
<name>A0A255ZYA4_9FLAO</name>
<accession>A0A255ZYA4</accession>
<protein>
    <submittedName>
        <fullName evidence="1">Uncharacterized protein</fullName>
    </submittedName>
</protein>
<dbReference type="Proteomes" id="UP000216605">
    <property type="component" value="Unassembled WGS sequence"/>
</dbReference>
<organism evidence="1 2">
    <name type="scientific">Flavobacterium cyanobacteriorum</name>
    <dbReference type="NCBI Taxonomy" id="2022802"/>
    <lineage>
        <taxon>Bacteria</taxon>
        <taxon>Pseudomonadati</taxon>
        <taxon>Bacteroidota</taxon>
        <taxon>Flavobacteriia</taxon>
        <taxon>Flavobacteriales</taxon>
        <taxon>Flavobacteriaceae</taxon>
        <taxon>Flavobacterium</taxon>
    </lineage>
</organism>
<reference evidence="1 2" key="1">
    <citation type="submission" date="2017-07" db="EMBL/GenBank/DDBJ databases">
        <title>Flavobacterium cyanobacteriorum sp. nov., isolated from cyanobacterial aggregates in a eutrophic lake.</title>
        <authorList>
            <person name="Cai H."/>
        </authorList>
    </citation>
    <scope>NUCLEOTIDE SEQUENCE [LARGE SCALE GENOMIC DNA]</scope>
    <source>
        <strain evidence="1 2">TH021</strain>
    </source>
</reference>
<dbReference type="RefSeq" id="WP_094411896.1">
    <property type="nucleotide sequence ID" value="NZ_NOXV01000119.1"/>
</dbReference>
<comment type="caution">
    <text evidence="1">The sequence shown here is derived from an EMBL/GenBank/DDBJ whole genome shotgun (WGS) entry which is preliminary data.</text>
</comment>
<dbReference type="AlphaFoldDB" id="A0A255ZYA4"/>
<evidence type="ECO:0000313" key="2">
    <source>
        <dbReference type="Proteomes" id="UP000216605"/>
    </source>
</evidence>
<dbReference type="EMBL" id="NOXV01000119">
    <property type="protein sequence ID" value="OYQ46369.1"/>
    <property type="molecule type" value="Genomic_DNA"/>
</dbReference>
<dbReference type="OrthoDB" id="10019013at2"/>
<gene>
    <name evidence="1" type="ORF">CHU92_01505</name>
</gene>
<keyword evidence="2" id="KW-1185">Reference proteome</keyword>